<evidence type="ECO:0000313" key="2">
    <source>
        <dbReference type="EMBL" id="ONK72783.1"/>
    </source>
</evidence>
<sequence>MKTMGCAGARSGWSGRPVRRSSGPVMEQAAAVAAAELGGFSTCRRAAAQIQRGSERLQHPGTRWRSCVGSVGSLALTRLGSVAGGGVLRGCRSSDWSDGARGDLAGCASLRAGGRVAMQSVASALGLRRRGQERMTRVSVGERSARAWTAMEAQVAMRAVGGARARTRETRERERESEERARRERRGERGLD</sequence>
<evidence type="ECO:0000313" key="3">
    <source>
        <dbReference type="Proteomes" id="UP000243459"/>
    </source>
</evidence>
<dbReference type="AlphaFoldDB" id="A0A5P1F4W5"/>
<keyword evidence="3" id="KW-1185">Reference proteome</keyword>
<dbReference type="Gramene" id="ONK72783">
    <property type="protein sequence ID" value="ONK72783"/>
    <property type="gene ID" value="A4U43_C04F23190"/>
</dbReference>
<reference evidence="3" key="1">
    <citation type="journal article" date="2017" name="Nat. Commun.">
        <title>The asparagus genome sheds light on the origin and evolution of a young Y chromosome.</title>
        <authorList>
            <person name="Harkess A."/>
            <person name="Zhou J."/>
            <person name="Xu C."/>
            <person name="Bowers J.E."/>
            <person name="Van der Hulst R."/>
            <person name="Ayyampalayam S."/>
            <person name="Mercati F."/>
            <person name="Riccardi P."/>
            <person name="McKain M.R."/>
            <person name="Kakrana A."/>
            <person name="Tang H."/>
            <person name="Ray J."/>
            <person name="Groenendijk J."/>
            <person name="Arikit S."/>
            <person name="Mathioni S.M."/>
            <person name="Nakano M."/>
            <person name="Shan H."/>
            <person name="Telgmann-Rauber A."/>
            <person name="Kanno A."/>
            <person name="Yue Z."/>
            <person name="Chen H."/>
            <person name="Li W."/>
            <person name="Chen Y."/>
            <person name="Xu X."/>
            <person name="Zhang Y."/>
            <person name="Luo S."/>
            <person name="Chen H."/>
            <person name="Gao J."/>
            <person name="Mao Z."/>
            <person name="Pires J.C."/>
            <person name="Luo M."/>
            <person name="Kudrna D."/>
            <person name="Wing R.A."/>
            <person name="Meyers B.C."/>
            <person name="Yi K."/>
            <person name="Kong H."/>
            <person name="Lavrijsen P."/>
            <person name="Sunseri F."/>
            <person name="Falavigna A."/>
            <person name="Ye Y."/>
            <person name="Leebens-Mack J.H."/>
            <person name="Chen G."/>
        </authorList>
    </citation>
    <scope>NUCLEOTIDE SEQUENCE [LARGE SCALE GENOMIC DNA]</scope>
    <source>
        <strain evidence="3">cv. DH0086</strain>
    </source>
</reference>
<organism evidence="2 3">
    <name type="scientific">Asparagus officinalis</name>
    <name type="common">Garden asparagus</name>
    <dbReference type="NCBI Taxonomy" id="4686"/>
    <lineage>
        <taxon>Eukaryota</taxon>
        <taxon>Viridiplantae</taxon>
        <taxon>Streptophyta</taxon>
        <taxon>Embryophyta</taxon>
        <taxon>Tracheophyta</taxon>
        <taxon>Spermatophyta</taxon>
        <taxon>Magnoliopsida</taxon>
        <taxon>Liliopsida</taxon>
        <taxon>Asparagales</taxon>
        <taxon>Asparagaceae</taxon>
        <taxon>Asparagoideae</taxon>
        <taxon>Asparagus</taxon>
    </lineage>
</organism>
<accession>A0A5P1F4W5</accession>
<feature type="region of interest" description="Disordered" evidence="1">
    <location>
        <begin position="159"/>
        <end position="192"/>
    </location>
</feature>
<proteinExistence type="predicted"/>
<dbReference type="Proteomes" id="UP000243459">
    <property type="component" value="Chromosome 4"/>
</dbReference>
<dbReference type="EMBL" id="CM007384">
    <property type="protein sequence ID" value="ONK72783.1"/>
    <property type="molecule type" value="Genomic_DNA"/>
</dbReference>
<name>A0A5P1F4W5_ASPOF</name>
<feature type="region of interest" description="Disordered" evidence="1">
    <location>
        <begin position="1"/>
        <end position="21"/>
    </location>
</feature>
<feature type="compositionally biased region" description="Basic and acidic residues" evidence="1">
    <location>
        <begin position="166"/>
        <end position="192"/>
    </location>
</feature>
<evidence type="ECO:0000256" key="1">
    <source>
        <dbReference type="SAM" id="MobiDB-lite"/>
    </source>
</evidence>
<gene>
    <name evidence="2" type="ORF">A4U43_C04F23190</name>
</gene>
<protein>
    <submittedName>
        <fullName evidence="2">Uncharacterized protein</fullName>
    </submittedName>
</protein>